<evidence type="ECO:0000256" key="1">
    <source>
        <dbReference type="SAM" id="SignalP"/>
    </source>
</evidence>
<sequence length="284" mass="30635">MTLKNRFLAGATAVAAIAAAGPALADHAWSNYHWSTPDGVVTIPVVDNTTGDWRPRVQLAVSDWNKSAHIDSAYDPNGTNNNRRCSMIQDTIQVCNSAYGNTGWLGIASISLSGGHIVAGTTKLNDTYFAYPQYNNEADKQLVTCQEIGHDYGLGHQNEDFNTDATDSCMEYTSDSTNNTQPDFHDYAMLDLIYGHNEGGTTGGGGGDPAPCKGRGCKGKSLGFGVGNTQAEWGRAVGYDAQNRPNVFKTNINGYEVVTHVTWAPDARRNTDPGNPHDHDDHTH</sequence>
<evidence type="ECO:0000313" key="2">
    <source>
        <dbReference type="EMBL" id="MXO63913.1"/>
    </source>
</evidence>
<evidence type="ECO:0000313" key="3">
    <source>
        <dbReference type="Proteomes" id="UP000445582"/>
    </source>
</evidence>
<dbReference type="EMBL" id="WTYN01000004">
    <property type="protein sequence ID" value="MXO63913.1"/>
    <property type="molecule type" value="Genomic_DNA"/>
</dbReference>
<dbReference type="AlphaFoldDB" id="A0A844YJE4"/>
<dbReference type="Gene3D" id="3.40.390.10">
    <property type="entry name" value="Collagenase (Catalytic Domain)"/>
    <property type="match status" value="1"/>
</dbReference>
<gene>
    <name evidence="2" type="ORF">GRI48_12945</name>
</gene>
<comment type="caution">
    <text evidence="2">The sequence shown here is derived from an EMBL/GenBank/DDBJ whole genome shotgun (WGS) entry which is preliminary data.</text>
</comment>
<accession>A0A844YJE4</accession>
<proteinExistence type="predicted"/>
<feature type="signal peptide" evidence="1">
    <location>
        <begin position="1"/>
        <end position="25"/>
    </location>
</feature>
<dbReference type="InterPro" id="IPR024079">
    <property type="entry name" value="MetalloPept_cat_dom_sf"/>
</dbReference>
<dbReference type="SUPFAM" id="SSF55486">
    <property type="entry name" value="Metalloproteases ('zincins'), catalytic domain"/>
    <property type="match status" value="1"/>
</dbReference>
<dbReference type="RefSeq" id="WP_160677063.1">
    <property type="nucleotide sequence ID" value="NZ_WTYN01000004.1"/>
</dbReference>
<name>A0A844YJE4_9SPHN</name>
<organism evidence="2 3">
    <name type="scientific">Qipengyuania oceanensis</name>
    <dbReference type="NCBI Taxonomy" id="1463597"/>
    <lineage>
        <taxon>Bacteria</taxon>
        <taxon>Pseudomonadati</taxon>
        <taxon>Pseudomonadota</taxon>
        <taxon>Alphaproteobacteria</taxon>
        <taxon>Sphingomonadales</taxon>
        <taxon>Erythrobacteraceae</taxon>
        <taxon>Qipengyuania</taxon>
    </lineage>
</organism>
<protein>
    <submittedName>
        <fullName evidence="2">Uncharacterized protein</fullName>
    </submittedName>
</protein>
<reference evidence="2 3" key="1">
    <citation type="submission" date="2019-12" db="EMBL/GenBank/DDBJ databases">
        <title>Genomic-based taxomic classification of the family Erythrobacteraceae.</title>
        <authorList>
            <person name="Xu L."/>
        </authorList>
    </citation>
    <scope>NUCLEOTIDE SEQUENCE [LARGE SCALE GENOMIC DNA]</scope>
    <source>
        <strain evidence="2 3">MCCC 1A09965</strain>
    </source>
</reference>
<dbReference type="OrthoDB" id="7594344at2"/>
<dbReference type="GO" id="GO:0008237">
    <property type="term" value="F:metallopeptidase activity"/>
    <property type="evidence" value="ECO:0007669"/>
    <property type="project" value="InterPro"/>
</dbReference>
<keyword evidence="1" id="KW-0732">Signal</keyword>
<feature type="chain" id="PRO_5032435518" evidence="1">
    <location>
        <begin position="26"/>
        <end position="284"/>
    </location>
</feature>
<keyword evidence="3" id="KW-1185">Reference proteome</keyword>
<dbReference type="Proteomes" id="UP000445582">
    <property type="component" value="Unassembled WGS sequence"/>
</dbReference>